<gene>
    <name evidence="9" type="ORF">SAMN03080618_00181</name>
</gene>
<dbReference type="SMART" id="SM00363">
    <property type="entry name" value="S4"/>
    <property type="match status" value="1"/>
</dbReference>
<dbReference type="PANTHER" id="PTHR47683:SF3">
    <property type="entry name" value="RIBOSOMAL LARGE SUBUNIT PSEUDOURIDINE SYNTHASE B"/>
    <property type="match status" value="1"/>
</dbReference>
<dbReference type="SUPFAM" id="SSF55174">
    <property type="entry name" value="Alpha-L RNA-binding motif"/>
    <property type="match status" value="1"/>
</dbReference>
<feature type="region of interest" description="Disordered" evidence="7">
    <location>
        <begin position="1"/>
        <end position="196"/>
    </location>
</feature>
<dbReference type="Pfam" id="PF01479">
    <property type="entry name" value="S4"/>
    <property type="match status" value="1"/>
</dbReference>
<dbReference type="Gene3D" id="3.30.70.1560">
    <property type="entry name" value="Alpha-L RNA-binding motif"/>
    <property type="match status" value="1"/>
</dbReference>
<dbReference type="CDD" id="cd00165">
    <property type="entry name" value="S4"/>
    <property type="match status" value="1"/>
</dbReference>
<dbReference type="GO" id="GO:0000455">
    <property type="term" value="P:enzyme-directed rRNA pseudouridine synthesis"/>
    <property type="evidence" value="ECO:0007669"/>
    <property type="project" value="UniProtKB-ARBA"/>
</dbReference>
<dbReference type="InterPro" id="IPR006145">
    <property type="entry name" value="PsdUridine_synth_RsuA/RluA"/>
</dbReference>
<evidence type="ECO:0000256" key="4">
    <source>
        <dbReference type="ARBA" id="ARBA00023235"/>
    </source>
</evidence>
<feature type="compositionally biased region" description="Basic and acidic residues" evidence="7">
    <location>
        <begin position="1"/>
        <end position="30"/>
    </location>
</feature>
<dbReference type="InterPro" id="IPR036986">
    <property type="entry name" value="S4_RNA-bd_sf"/>
</dbReference>
<feature type="compositionally biased region" description="Basic and acidic residues" evidence="7">
    <location>
        <begin position="552"/>
        <end position="568"/>
    </location>
</feature>
<dbReference type="InterPro" id="IPR000748">
    <property type="entry name" value="PsdUridine_synth_RsuA/RluB/E/F"/>
</dbReference>
<evidence type="ECO:0000256" key="6">
    <source>
        <dbReference type="RuleBase" id="RU003887"/>
    </source>
</evidence>
<protein>
    <recommendedName>
        <fullName evidence="6">Pseudouridine synthase</fullName>
        <ecNumber evidence="6">5.4.99.-</ecNumber>
    </recommendedName>
</protein>
<dbReference type="PROSITE" id="PS01149">
    <property type="entry name" value="PSI_RSU"/>
    <property type="match status" value="1"/>
</dbReference>
<dbReference type="Proteomes" id="UP000242763">
    <property type="component" value="Unassembled WGS sequence"/>
</dbReference>
<comment type="catalytic activity">
    <reaction evidence="1">
        <text>a uridine in RNA = a pseudouridine in RNA</text>
        <dbReference type="Rhea" id="RHEA:48348"/>
        <dbReference type="Rhea" id="RHEA-COMP:12068"/>
        <dbReference type="Rhea" id="RHEA-COMP:12069"/>
        <dbReference type="ChEBI" id="CHEBI:65314"/>
        <dbReference type="ChEBI" id="CHEBI:65315"/>
    </reaction>
</comment>
<dbReference type="EMBL" id="FORF01000001">
    <property type="protein sequence ID" value="SFI34939.1"/>
    <property type="molecule type" value="Genomic_DNA"/>
</dbReference>
<dbReference type="OrthoDB" id="9807213at2"/>
<evidence type="ECO:0000259" key="8">
    <source>
        <dbReference type="SMART" id="SM00363"/>
    </source>
</evidence>
<dbReference type="Gene3D" id="3.10.290.10">
    <property type="entry name" value="RNA-binding S4 domain"/>
    <property type="match status" value="1"/>
</dbReference>
<organism evidence="9 10">
    <name type="scientific">Aquamicrobium aerolatum DSM 21857</name>
    <dbReference type="NCBI Taxonomy" id="1121003"/>
    <lineage>
        <taxon>Bacteria</taxon>
        <taxon>Pseudomonadati</taxon>
        <taxon>Pseudomonadota</taxon>
        <taxon>Alphaproteobacteria</taxon>
        <taxon>Hyphomicrobiales</taxon>
        <taxon>Phyllobacteriaceae</taxon>
        <taxon>Aerobium</taxon>
    </lineage>
</organism>
<evidence type="ECO:0000256" key="5">
    <source>
        <dbReference type="PROSITE-ProRule" id="PRU00182"/>
    </source>
</evidence>
<name>A0A1I3HH45_9HYPH</name>
<dbReference type="InterPro" id="IPR020094">
    <property type="entry name" value="TruA/RsuA/RluB/E/F_N"/>
</dbReference>
<dbReference type="InterPro" id="IPR042092">
    <property type="entry name" value="PsdUridine_s_RsuA/RluB/E/F_cat"/>
</dbReference>
<comment type="similarity">
    <text evidence="2 6">Belongs to the pseudouridine synthase RsuA family.</text>
</comment>
<feature type="region of interest" description="Disordered" evidence="7">
    <location>
        <begin position="462"/>
        <end position="601"/>
    </location>
</feature>
<feature type="compositionally biased region" description="Basic and acidic residues" evidence="7">
    <location>
        <begin position="463"/>
        <end position="496"/>
    </location>
</feature>
<dbReference type="NCBIfam" id="TIGR00093">
    <property type="entry name" value="pseudouridine synthase"/>
    <property type="match status" value="1"/>
</dbReference>
<sequence>MNDDKRKPPRDNAGRGRPRDSERAPYKKAEGGAGKPFRKREEGDARPFRAREDGDRKPYQGRPDGDRKPFRKREEGDARPFRAREDGDRKPYQGRPDGERKPFRKREEGDARPFRAREDGDRKPYQGRPDGERKPFRKREEGDARPFRAREDGDRKSYQGRPDGDRKPFRKREEGDARPGRRERDTGATEPVIHEDGERIARRLARVGIASRRDAEDIIAAGRVRLNGKVLDTPAVNVGPNDRIEVDGQLIPAVERTRVFLFHKPAGVVTTNRDPEGRTTVFDVLPQGLPRLMTVGRLDINTEGLLLLTNDGGLSRVLELPTTGWLRRYRVRVHGKVDQAALDSLKDGIAVDGVFYGAVEATLDREQGSNAWLMLGLREGKNREVKNILGAIGLEVTRLIRVSFGPFQLGELREGEVRELKGRLLREQLGDRLIEEAGANFEAPILKEFTNDATSVVKQQVVAEERSEFRPNRKREREEKRESALDRLQTRPKRPDGSAPRPGPKREGGPKWDSNGPKRDGGGKFGKREERPVESPRPRNANVWMAPGARPVGEKKAAVMAERSEGRRYAGKPRPAGPARGKDGGWASPAPKGPRKPRDRS</sequence>
<dbReference type="GO" id="GO:0003723">
    <property type="term" value="F:RNA binding"/>
    <property type="evidence" value="ECO:0007669"/>
    <property type="project" value="UniProtKB-KW"/>
</dbReference>
<feature type="compositionally biased region" description="Basic and acidic residues" evidence="7">
    <location>
        <begin position="39"/>
        <end position="196"/>
    </location>
</feature>
<evidence type="ECO:0000256" key="7">
    <source>
        <dbReference type="SAM" id="MobiDB-lite"/>
    </source>
</evidence>
<evidence type="ECO:0000313" key="9">
    <source>
        <dbReference type="EMBL" id="SFI34939.1"/>
    </source>
</evidence>
<dbReference type="RefSeq" id="WP_091517574.1">
    <property type="nucleotide sequence ID" value="NZ_FORF01000001.1"/>
</dbReference>
<dbReference type="InterPro" id="IPR050343">
    <property type="entry name" value="RsuA_PseudoU_synthase"/>
</dbReference>
<dbReference type="SUPFAM" id="SSF55120">
    <property type="entry name" value="Pseudouridine synthase"/>
    <property type="match status" value="1"/>
</dbReference>
<keyword evidence="10" id="KW-1185">Reference proteome</keyword>
<proteinExistence type="inferred from homology"/>
<dbReference type="PROSITE" id="PS50889">
    <property type="entry name" value="S4"/>
    <property type="match status" value="1"/>
</dbReference>
<dbReference type="STRING" id="1121003.SAMN03080618_00181"/>
<feature type="compositionally biased region" description="Basic and acidic residues" evidence="7">
    <location>
        <begin position="504"/>
        <end position="537"/>
    </location>
</feature>
<dbReference type="GO" id="GO:0120159">
    <property type="term" value="F:rRNA pseudouridine synthase activity"/>
    <property type="evidence" value="ECO:0007669"/>
    <property type="project" value="UniProtKB-ARBA"/>
</dbReference>
<dbReference type="InterPro" id="IPR002942">
    <property type="entry name" value="S4_RNA-bd"/>
</dbReference>
<dbReference type="InterPro" id="IPR018496">
    <property type="entry name" value="PsdUridine_synth_RsuA/RluB_CS"/>
</dbReference>
<dbReference type="PANTHER" id="PTHR47683">
    <property type="entry name" value="PSEUDOURIDINE SYNTHASE FAMILY PROTEIN-RELATED"/>
    <property type="match status" value="1"/>
</dbReference>
<evidence type="ECO:0000256" key="2">
    <source>
        <dbReference type="ARBA" id="ARBA00008348"/>
    </source>
</evidence>
<dbReference type="AlphaFoldDB" id="A0A1I3HH45"/>
<evidence type="ECO:0000256" key="1">
    <source>
        <dbReference type="ARBA" id="ARBA00000073"/>
    </source>
</evidence>
<keyword evidence="3 5" id="KW-0694">RNA-binding</keyword>
<dbReference type="InterPro" id="IPR020103">
    <property type="entry name" value="PsdUridine_synth_cat_dom_sf"/>
</dbReference>
<keyword evidence="4 6" id="KW-0413">Isomerase</keyword>
<evidence type="ECO:0000256" key="3">
    <source>
        <dbReference type="ARBA" id="ARBA00022884"/>
    </source>
</evidence>
<evidence type="ECO:0000313" key="10">
    <source>
        <dbReference type="Proteomes" id="UP000242763"/>
    </source>
</evidence>
<dbReference type="Pfam" id="PF00849">
    <property type="entry name" value="PseudoU_synth_2"/>
    <property type="match status" value="1"/>
</dbReference>
<accession>A0A1I3HH45</accession>
<feature type="domain" description="RNA-binding S4" evidence="8">
    <location>
        <begin position="198"/>
        <end position="255"/>
    </location>
</feature>
<dbReference type="EC" id="5.4.99.-" evidence="6"/>
<dbReference type="Gene3D" id="3.30.70.580">
    <property type="entry name" value="Pseudouridine synthase I, catalytic domain, N-terminal subdomain"/>
    <property type="match status" value="1"/>
</dbReference>
<reference evidence="10" key="1">
    <citation type="submission" date="2016-10" db="EMBL/GenBank/DDBJ databases">
        <authorList>
            <person name="Varghese N."/>
            <person name="Submissions S."/>
        </authorList>
    </citation>
    <scope>NUCLEOTIDE SEQUENCE [LARGE SCALE GENOMIC DNA]</scope>
    <source>
        <strain evidence="10">DSM 21857</strain>
    </source>
</reference>